<dbReference type="Pfam" id="PF17389">
    <property type="entry name" value="Bac_rhamnosid6H"/>
    <property type="match status" value="1"/>
</dbReference>
<dbReference type="Gene3D" id="1.50.10.10">
    <property type="match status" value="1"/>
</dbReference>
<proteinExistence type="predicted"/>
<dbReference type="InterPro" id="IPR035398">
    <property type="entry name" value="Bac_rhamnosid_C"/>
</dbReference>
<feature type="domain" description="Alpha-L-rhamnosidase six-hairpin glycosidase" evidence="3">
    <location>
        <begin position="293"/>
        <end position="482"/>
    </location>
</feature>
<reference evidence="6" key="1">
    <citation type="submission" date="2023-07" db="EMBL/GenBank/DDBJ databases">
        <title>Conexibacter stalactiti sp. nov., isolated from stalactites in a lava cave and emended description of the genus Conexibacter.</title>
        <authorList>
            <person name="Lee S.D."/>
        </authorList>
    </citation>
    <scope>NUCLEOTIDE SEQUENCE [LARGE SCALE GENOMIC DNA]</scope>
    <source>
        <strain evidence="6">KCTC 39840</strain>
    </source>
</reference>
<evidence type="ECO:0000313" key="5">
    <source>
        <dbReference type="EMBL" id="MDW5594818.1"/>
    </source>
</evidence>
<feature type="compositionally biased region" description="Low complexity" evidence="1">
    <location>
        <begin position="23"/>
        <end position="33"/>
    </location>
</feature>
<dbReference type="PANTHER" id="PTHR34987:SF6">
    <property type="entry name" value="ALPHA-L-RHAMNOSIDASE SIX-HAIRPIN GLYCOSIDASE DOMAIN-CONTAINING PROTEIN"/>
    <property type="match status" value="1"/>
</dbReference>
<dbReference type="EMBL" id="JAWSTH010000022">
    <property type="protein sequence ID" value="MDW5594818.1"/>
    <property type="molecule type" value="Genomic_DNA"/>
</dbReference>
<dbReference type="Proteomes" id="UP001284601">
    <property type="component" value="Unassembled WGS sequence"/>
</dbReference>
<organism evidence="5 6">
    <name type="scientific">Conexibacter stalactiti</name>
    <dbReference type="NCBI Taxonomy" id="1940611"/>
    <lineage>
        <taxon>Bacteria</taxon>
        <taxon>Bacillati</taxon>
        <taxon>Actinomycetota</taxon>
        <taxon>Thermoleophilia</taxon>
        <taxon>Solirubrobacterales</taxon>
        <taxon>Conexibacteraceae</taxon>
        <taxon>Conexibacter</taxon>
    </lineage>
</organism>
<accession>A0ABU4HNC1</accession>
<evidence type="ECO:0000256" key="1">
    <source>
        <dbReference type="SAM" id="MobiDB-lite"/>
    </source>
</evidence>
<feature type="region of interest" description="Disordered" evidence="1">
    <location>
        <begin position="23"/>
        <end position="44"/>
    </location>
</feature>
<protein>
    <submittedName>
        <fullName evidence="5">Alpha-L-rhamnosidase C-terminal domain-containing protein</fullName>
    </submittedName>
</protein>
<dbReference type="Pfam" id="PF17390">
    <property type="entry name" value="Bac_rhamnosid_C"/>
    <property type="match status" value="1"/>
</dbReference>
<dbReference type="InterPro" id="IPR035396">
    <property type="entry name" value="Bac_rhamnosid6H"/>
</dbReference>
<evidence type="ECO:0000313" key="6">
    <source>
        <dbReference type="Proteomes" id="UP001284601"/>
    </source>
</evidence>
<keyword evidence="2" id="KW-0732">Signal</keyword>
<dbReference type="SUPFAM" id="SSF48208">
    <property type="entry name" value="Six-hairpin glycosidases"/>
    <property type="match status" value="1"/>
</dbReference>
<feature type="compositionally biased region" description="Basic and acidic residues" evidence="1">
    <location>
        <begin position="270"/>
        <end position="280"/>
    </location>
</feature>
<gene>
    <name evidence="5" type="ORF">R7226_10745</name>
</gene>
<dbReference type="InterPro" id="IPR012341">
    <property type="entry name" value="6hp_glycosidase-like_sf"/>
</dbReference>
<sequence>MNRPAKGLLAAALVVMVGSGTADAARPAPATDPSGPWRSDDHRPRRGAWRDYVLAPSGRSLAAESILQATPRGGAIDGDANAALRADGRAVRLTSIGDRTTSPLLALDFGQEIGGHVRVKLSGASPTPPRLHACFSESKRYRALGTRNDGQARFAPGCDTANIWVGFPGTAYTYDADSHTLDIPATLPGEAYDRTLRGGFRYLTLFLDGPGSLDVDAVTVDYTPEPSRRDPSKLAGWFNSSDEELNKIWHAGVYTVQVNTDKASTAKSWPYRDGERDHADGQLPHLGPDDEVIYDGGKRDRLVWQGDLAVQNPVAYLSTWNLAAVDNSLVHLAKQQLDDGFVPASSQMGPHNAGEQRNYGEYVTWFLFNMAEHYRYTGDRAFVRQWWPALRRAAAWLESVRQQDPRGLIGFADVRSCGHYGYSDCGHETYVNALYKRNLDQLATLAGALGDTAAARTYAARADEVARAIEAQLWDEQAGAYRLSRELPAVHPQDGNAAAVLTGVASGARASRALAFLRANTWSRYGSLTVSPDEPNASLPAFYAPLPSGFEAEARFGLADDPRGLQAEDGIALLKRFWGHQLRQDPGSTFVEHLLPSGYPSLSQFSSLAHGWASGPTVVLSRRVLGVDPTAAGYERFDVAPQPAGLSWAEGAVPTPHGQVATSWTRRGDDLRIELTVPRGTTGRASVPTFGRTVQVRRDGRLVWDGRRALAAGVSRAGDRILVDGLTRGRHVVRGEAIGAGARDELRLAVTPARATVEPGDLVAVKVGLSGVARADLAGDLTVSSSDPDWEVSPKTTRFALDSDGRPVSDTLKAYVVVPDDATSGRRTITVTARTRGGASASGTTTLSLTARRTLFGFEQDTEGWQAGANVSGLARVTSFANGPGKPSEGAGALEATARSVAASALKSVSVTPARVLDLSAASELHVMLDAYGGAPGASGYEAVLTVTGAGGETRTVTTAVSADAWNRVSLDLAGWAGRTAVSRVEVGFRATGSDTLWQPRFQLDDVGITSG</sequence>
<dbReference type="InterPro" id="IPR008928">
    <property type="entry name" value="6-hairpin_glycosidase_sf"/>
</dbReference>
<feature type="signal peptide" evidence="2">
    <location>
        <begin position="1"/>
        <end position="24"/>
    </location>
</feature>
<evidence type="ECO:0000259" key="4">
    <source>
        <dbReference type="Pfam" id="PF17390"/>
    </source>
</evidence>
<dbReference type="Gene3D" id="2.60.120.260">
    <property type="entry name" value="Galactose-binding domain-like"/>
    <property type="match status" value="1"/>
</dbReference>
<comment type="caution">
    <text evidence="5">The sequence shown here is derived from an EMBL/GenBank/DDBJ whole genome shotgun (WGS) entry which is preliminary data.</text>
</comment>
<dbReference type="Gene3D" id="2.60.420.10">
    <property type="entry name" value="Maltose phosphorylase, domain 3"/>
    <property type="match status" value="1"/>
</dbReference>
<reference evidence="5 6" key="2">
    <citation type="submission" date="2023-10" db="EMBL/GenBank/DDBJ databases">
        <authorList>
            <person name="Han X.F."/>
        </authorList>
    </citation>
    <scope>NUCLEOTIDE SEQUENCE [LARGE SCALE GENOMIC DNA]</scope>
    <source>
        <strain evidence="5 6">KCTC 39840</strain>
    </source>
</reference>
<feature type="region of interest" description="Disordered" evidence="1">
    <location>
        <begin position="267"/>
        <end position="288"/>
    </location>
</feature>
<dbReference type="PANTHER" id="PTHR34987">
    <property type="entry name" value="C, PUTATIVE (AFU_ORTHOLOGUE AFUA_3G02880)-RELATED"/>
    <property type="match status" value="1"/>
</dbReference>
<evidence type="ECO:0000256" key="2">
    <source>
        <dbReference type="SAM" id="SignalP"/>
    </source>
</evidence>
<name>A0ABU4HNC1_9ACTN</name>
<keyword evidence="6" id="KW-1185">Reference proteome</keyword>
<feature type="domain" description="Alpha-L-rhamnosidase C-terminal" evidence="4">
    <location>
        <begin position="626"/>
        <end position="691"/>
    </location>
</feature>
<dbReference type="RefSeq" id="WP_318597139.1">
    <property type="nucleotide sequence ID" value="NZ_JAWSTH010000022.1"/>
</dbReference>
<evidence type="ECO:0000259" key="3">
    <source>
        <dbReference type="Pfam" id="PF17389"/>
    </source>
</evidence>
<feature type="chain" id="PRO_5046944373" evidence="2">
    <location>
        <begin position="25"/>
        <end position="1012"/>
    </location>
</feature>